<organism evidence="2">
    <name type="scientific">marine sediment metagenome</name>
    <dbReference type="NCBI Taxonomy" id="412755"/>
    <lineage>
        <taxon>unclassified sequences</taxon>
        <taxon>metagenomes</taxon>
        <taxon>ecological metagenomes</taxon>
    </lineage>
</organism>
<reference evidence="2" key="1">
    <citation type="journal article" date="2015" name="Nature">
        <title>Complex archaea that bridge the gap between prokaryotes and eukaryotes.</title>
        <authorList>
            <person name="Spang A."/>
            <person name="Saw J.H."/>
            <person name="Jorgensen S.L."/>
            <person name="Zaremba-Niedzwiedzka K."/>
            <person name="Martijn J."/>
            <person name="Lind A.E."/>
            <person name="van Eijk R."/>
            <person name="Schleper C."/>
            <person name="Guy L."/>
            <person name="Ettema T.J."/>
        </authorList>
    </citation>
    <scope>NUCLEOTIDE SEQUENCE</scope>
</reference>
<keyword evidence="1" id="KW-1133">Transmembrane helix</keyword>
<comment type="caution">
    <text evidence="2">The sequence shown here is derived from an EMBL/GenBank/DDBJ whole genome shotgun (WGS) entry which is preliminary data.</text>
</comment>
<gene>
    <name evidence="2" type="ORF">LCGC14_0438940</name>
</gene>
<feature type="transmembrane region" description="Helical" evidence="1">
    <location>
        <begin position="31"/>
        <end position="48"/>
    </location>
</feature>
<keyword evidence="1" id="KW-0812">Transmembrane</keyword>
<dbReference type="AlphaFoldDB" id="A0A0F9V7R8"/>
<evidence type="ECO:0000313" key="2">
    <source>
        <dbReference type="EMBL" id="KKN69591.1"/>
    </source>
</evidence>
<evidence type="ECO:0000256" key="1">
    <source>
        <dbReference type="SAM" id="Phobius"/>
    </source>
</evidence>
<keyword evidence="1" id="KW-0472">Membrane</keyword>
<dbReference type="EMBL" id="LAZR01000422">
    <property type="protein sequence ID" value="KKN69591.1"/>
    <property type="molecule type" value="Genomic_DNA"/>
</dbReference>
<feature type="transmembrane region" description="Helical" evidence="1">
    <location>
        <begin position="7"/>
        <end position="25"/>
    </location>
</feature>
<protein>
    <submittedName>
        <fullName evidence="2">Uncharacterized protein</fullName>
    </submittedName>
</protein>
<sequence length="61" mass="6986">MYEDGFPWIKFIILTIPGMVLMFMFAPTLKWKFMFAFSVPIGVGLALAGKSINIHKRKGDY</sequence>
<proteinExistence type="predicted"/>
<accession>A0A0F9V7R8</accession>
<name>A0A0F9V7R8_9ZZZZ</name>